<dbReference type="SUPFAM" id="SSF143631">
    <property type="entry name" value="ApbE-like"/>
    <property type="match status" value="1"/>
</dbReference>
<sequence length="293" mass="31100">MISRRRFLTISCAALAAPARAAGVTTRWHGRALGADVSVAIRGPAEIAEPALEEALRLIARVEALFSLYDPTSLLVRLNRMGHLAAPPVYMLRLFEVSKAMHVATDGLFDPTVQALWQSHAQGRPLAEAYPTVGWQRVQFDRTEISLAAGQQLTFNGIAQGYATDLVSDALRAAGLSDIHVNIGEHAAFGPARRLGLADPVHGHLGHLTLQNSAIATSSPAATRVGDATHILGPQGAEPRWSTVSVIATRAAEADALSTALCLAPLSLMERLRTLPGVRRIVAVASNGDLITL</sequence>
<evidence type="ECO:0000256" key="4">
    <source>
        <dbReference type="ARBA" id="ARBA00022630"/>
    </source>
</evidence>
<dbReference type="Gene3D" id="3.10.520.10">
    <property type="entry name" value="ApbE-like domains"/>
    <property type="match status" value="1"/>
</dbReference>
<evidence type="ECO:0000256" key="6">
    <source>
        <dbReference type="ARBA" id="ARBA00022723"/>
    </source>
</evidence>
<protein>
    <recommendedName>
        <fullName evidence="3">FAD:protein FMN transferase</fullName>
        <ecNumber evidence="2">2.7.1.180</ecNumber>
    </recommendedName>
    <alternativeName>
        <fullName evidence="9">Flavin transferase</fullName>
    </alternativeName>
</protein>
<keyword evidence="8" id="KW-0460">Magnesium</keyword>
<keyword evidence="4" id="KW-0285">Flavoprotein</keyword>
<dbReference type="InterPro" id="IPR003374">
    <property type="entry name" value="ApbE-like_sf"/>
</dbReference>
<dbReference type="InterPro" id="IPR006311">
    <property type="entry name" value="TAT_signal"/>
</dbReference>
<evidence type="ECO:0000256" key="11">
    <source>
        <dbReference type="SAM" id="SignalP"/>
    </source>
</evidence>
<evidence type="ECO:0000313" key="12">
    <source>
        <dbReference type="EMBL" id="MCV3270708.1"/>
    </source>
</evidence>
<evidence type="ECO:0000256" key="9">
    <source>
        <dbReference type="ARBA" id="ARBA00031306"/>
    </source>
</evidence>
<keyword evidence="7" id="KW-0274">FAD</keyword>
<evidence type="ECO:0000256" key="8">
    <source>
        <dbReference type="ARBA" id="ARBA00022842"/>
    </source>
</evidence>
<comment type="catalytic activity">
    <reaction evidence="10">
        <text>L-threonyl-[protein] + FAD = FMN-L-threonyl-[protein] + AMP + H(+)</text>
        <dbReference type="Rhea" id="RHEA:36847"/>
        <dbReference type="Rhea" id="RHEA-COMP:11060"/>
        <dbReference type="Rhea" id="RHEA-COMP:11061"/>
        <dbReference type="ChEBI" id="CHEBI:15378"/>
        <dbReference type="ChEBI" id="CHEBI:30013"/>
        <dbReference type="ChEBI" id="CHEBI:57692"/>
        <dbReference type="ChEBI" id="CHEBI:74257"/>
        <dbReference type="ChEBI" id="CHEBI:456215"/>
        <dbReference type="EC" id="2.7.1.180"/>
    </reaction>
</comment>
<name>A0ABT3BAW5_9RHOB</name>
<keyword evidence="11" id="KW-0732">Signal</keyword>
<feature type="chain" id="PRO_5045524746" description="FAD:protein FMN transferase" evidence="11">
    <location>
        <begin position="22"/>
        <end position="293"/>
    </location>
</feature>
<gene>
    <name evidence="12" type="ORF">MUB52_04640</name>
</gene>
<evidence type="ECO:0000256" key="5">
    <source>
        <dbReference type="ARBA" id="ARBA00022679"/>
    </source>
</evidence>
<comment type="cofactor">
    <cofactor evidence="1">
        <name>Mg(2+)</name>
        <dbReference type="ChEBI" id="CHEBI:18420"/>
    </cofactor>
</comment>
<evidence type="ECO:0000256" key="2">
    <source>
        <dbReference type="ARBA" id="ARBA00011955"/>
    </source>
</evidence>
<dbReference type="RefSeq" id="WP_263843029.1">
    <property type="nucleotide sequence ID" value="NZ_JALIEB010000002.1"/>
</dbReference>
<dbReference type="Proteomes" id="UP001208690">
    <property type="component" value="Unassembled WGS sequence"/>
</dbReference>
<keyword evidence="6" id="KW-0479">Metal-binding</keyword>
<dbReference type="GO" id="GO:0016740">
    <property type="term" value="F:transferase activity"/>
    <property type="evidence" value="ECO:0007669"/>
    <property type="project" value="UniProtKB-KW"/>
</dbReference>
<evidence type="ECO:0000313" key="13">
    <source>
        <dbReference type="Proteomes" id="UP001208690"/>
    </source>
</evidence>
<dbReference type="PANTHER" id="PTHR30040:SF2">
    <property type="entry name" value="FAD:PROTEIN FMN TRANSFERASE"/>
    <property type="match status" value="1"/>
</dbReference>
<evidence type="ECO:0000256" key="3">
    <source>
        <dbReference type="ARBA" id="ARBA00016337"/>
    </source>
</evidence>
<dbReference type="EMBL" id="JALIEB010000002">
    <property type="protein sequence ID" value="MCV3270708.1"/>
    <property type="molecule type" value="Genomic_DNA"/>
</dbReference>
<dbReference type="InterPro" id="IPR024932">
    <property type="entry name" value="ApbE"/>
</dbReference>
<dbReference type="EC" id="2.7.1.180" evidence="2"/>
<evidence type="ECO:0000256" key="10">
    <source>
        <dbReference type="ARBA" id="ARBA00048540"/>
    </source>
</evidence>
<comment type="caution">
    <text evidence="12">The sequence shown here is derived from an EMBL/GenBank/DDBJ whole genome shotgun (WGS) entry which is preliminary data.</text>
</comment>
<dbReference type="Pfam" id="PF02424">
    <property type="entry name" value="ApbE"/>
    <property type="match status" value="1"/>
</dbReference>
<evidence type="ECO:0000256" key="1">
    <source>
        <dbReference type="ARBA" id="ARBA00001946"/>
    </source>
</evidence>
<dbReference type="PANTHER" id="PTHR30040">
    <property type="entry name" value="THIAMINE BIOSYNTHESIS LIPOPROTEIN APBE"/>
    <property type="match status" value="1"/>
</dbReference>
<evidence type="ECO:0000256" key="7">
    <source>
        <dbReference type="ARBA" id="ARBA00022827"/>
    </source>
</evidence>
<feature type="signal peptide" evidence="11">
    <location>
        <begin position="1"/>
        <end position="21"/>
    </location>
</feature>
<organism evidence="12 13">
    <name type="scientific">Roseobacter sinensis</name>
    <dbReference type="NCBI Taxonomy" id="2931391"/>
    <lineage>
        <taxon>Bacteria</taxon>
        <taxon>Pseudomonadati</taxon>
        <taxon>Pseudomonadota</taxon>
        <taxon>Alphaproteobacteria</taxon>
        <taxon>Rhodobacterales</taxon>
        <taxon>Roseobacteraceae</taxon>
        <taxon>Roseobacter</taxon>
    </lineage>
</organism>
<reference evidence="12 13" key="1">
    <citation type="submission" date="2022-04" db="EMBL/GenBank/DDBJ databases">
        <title>Roseobacter sp. WL0113 is a bacterium isolated from neritic sediment.</title>
        <authorList>
            <person name="Wang L."/>
            <person name="He W."/>
            <person name="Zhang D.-F."/>
        </authorList>
    </citation>
    <scope>NUCLEOTIDE SEQUENCE [LARGE SCALE GENOMIC DNA]</scope>
    <source>
        <strain evidence="12 13">WL0113</strain>
    </source>
</reference>
<keyword evidence="13" id="KW-1185">Reference proteome</keyword>
<proteinExistence type="predicted"/>
<accession>A0ABT3BAW5</accession>
<dbReference type="PROSITE" id="PS51318">
    <property type="entry name" value="TAT"/>
    <property type="match status" value="1"/>
</dbReference>
<keyword evidence="5 12" id="KW-0808">Transferase</keyword>